<feature type="non-terminal residue" evidence="7">
    <location>
        <position position="97"/>
    </location>
</feature>
<evidence type="ECO:0000256" key="4">
    <source>
        <dbReference type="ARBA" id="ARBA00022840"/>
    </source>
</evidence>
<accession>A0A354YZB2</accession>
<keyword evidence="4 5" id="KW-0067">ATP-binding</keyword>
<comment type="caution">
    <text evidence="5">Lacks conserved residue(s) required for the propagation of feature annotation.</text>
</comment>
<keyword evidence="3 5" id="KW-0418">Kinase</keyword>
<dbReference type="PROSITE" id="PS51510">
    <property type="entry name" value="PHOSPHAGEN_KINASE_C"/>
    <property type="match status" value="1"/>
</dbReference>
<dbReference type="InterPro" id="IPR022414">
    <property type="entry name" value="ATP-guanido_PTrfase_cat"/>
</dbReference>
<keyword evidence="1 5" id="KW-0808">Transferase</keyword>
<gene>
    <name evidence="7" type="ORF">DDZ44_11495</name>
</gene>
<dbReference type="GO" id="GO:0016301">
    <property type="term" value="F:kinase activity"/>
    <property type="evidence" value="ECO:0007669"/>
    <property type="project" value="UniProtKB-KW"/>
</dbReference>
<sequence length="97" mass="11330">MTIKKLFEETFLAWMNGETAIHSDIVISSRVRLARNLSEIAFPHLLNQESGQKFMQLINEAWQKSEFKELKQMELVTFENLSALDRKILVEKHLISP</sequence>
<evidence type="ECO:0000256" key="3">
    <source>
        <dbReference type="ARBA" id="ARBA00022777"/>
    </source>
</evidence>
<comment type="similarity">
    <text evidence="5">Belongs to the ATP:guanido phosphotransferase family.</text>
</comment>
<dbReference type="GO" id="GO:0005524">
    <property type="term" value="F:ATP binding"/>
    <property type="evidence" value="ECO:0007669"/>
    <property type="project" value="UniProtKB-UniRule"/>
</dbReference>
<evidence type="ECO:0000256" key="5">
    <source>
        <dbReference type="PROSITE-ProRule" id="PRU00843"/>
    </source>
</evidence>
<dbReference type="Gene3D" id="3.30.590.10">
    <property type="entry name" value="Glutamine synthetase/guanido kinase, catalytic domain"/>
    <property type="match status" value="1"/>
</dbReference>
<evidence type="ECO:0000256" key="2">
    <source>
        <dbReference type="ARBA" id="ARBA00022741"/>
    </source>
</evidence>
<evidence type="ECO:0000259" key="6">
    <source>
        <dbReference type="PROSITE" id="PS51510"/>
    </source>
</evidence>
<dbReference type="AlphaFoldDB" id="A0A354YZB2"/>
<name>A0A354YZB2_9FIRM</name>
<evidence type="ECO:0000313" key="8">
    <source>
        <dbReference type="Proteomes" id="UP000263273"/>
    </source>
</evidence>
<reference evidence="7 8" key="1">
    <citation type="journal article" date="2018" name="Nat. Biotechnol.">
        <title>A standardized bacterial taxonomy based on genome phylogeny substantially revises the tree of life.</title>
        <authorList>
            <person name="Parks D.H."/>
            <person name="Chuvochina M."/>
            <person name="Waite D.W."/>
            <person name="Rinke C."/>
            <person name="Skarshewski A."/>
            <person name="Chaumeil P.A."/>
            <person name="Hugenholtz P."/>
        </authorList>
    </citation>
    <scope>NUCLEOTIDE SEQUENCE [LARGE SCALE GENOMIC DNA]</scope>
    <source>
        <strain evidence="7">UBA10948</strain>
    </source>
</reference>
<dbReference type="SUPFAM" id="SSF55931">
    <property type="entry name" value="Glutamine synthetase/guanido kinase"/>
    <property type="match status" value="1"/>
</dbReference>
<feature type="domain" description="Phosphagen kinase C-terminal" evidence="6">
    <location>
        <begin position="25"/>
        <end position="97"/>
    </location>
</feature>
<evidence type="ECO:0000313" key="7">
    <source>
        <dbReference type="EMBL" id="HBK54549.1"/>
    </source>
</evidence>
<proteinExistence type="inferred from homology"/>
<evidence type="ECO:0000256" key="1">
    <source>
        <dbReference type="ARBA" id="ARBA00022679"/>
    </source>
</evidence>
<dbReference type="Proteomes" id="UP000263273">
    <property type="component" value="Unassembled WGS sequence"/>
</dbReference>
<feature type="binding site" evidence="5">
    <location>
        <begin position="28"/>
        <end position="32"/>
    </location>
    <ligand>
        <name>ATP</name>
        <dbReference type="ChEBI" id="CHEBI:30616"/>
    </ligand>
</feature>
<feature type="binding site" evidence="5">
    <location>
        <position position="93"/>
    </location>
    <ligand>
        <name>ATP</name>
        <dbReference type="ChEBI" id="CHEBI:30616"/>
    </ligand>
</feature>
<keyword evidence="2 5" id="KW-0547">Nucleotide-binding</keyword>
<dbReference type="InterPro" id="IPR014746">
    <property type="entry name" value="Gln_synth/guanido_kin_cat_dom"/>
</dbReference>
<comment type="caution">
    <text evidence="7">The sequence shown here is derived from an EMBL/GenBank/DDBJ whole genome shotgun (WGS) entry which is preliminary data.</text>
</comment>
<dbReference type="STRING" id="378794.GCA_001570625_00550"/>
<dbReference type="EMBL" id="DNZF01000249">
    <property type="protein sequence ID" value="HBK54549.1"/>
    <property type="molecule type" value="Genomic_DNA"/>
</dbReference>
<protein>
    <submittedName>
        <fullName evidence="7">ATP--guanido phosphotransferase</fullName>
    </submittedName>
</protein>
<organism evidence="7 8">
    <name type="scientific">Syntrophomonas wolfei</name>
    <dbReference type="NCBI Taxonomy" id="863"/>
    <lineage>
        <taxon>Bacteria</taxon>
        <taxon>Bacillati</taxon>
        <taxon>Bacillota</taxon>
        <taxon>Clostridia</taxon>
        <taxon>Eubacteriales</taxon>
        <taxon>Syntrophomonadaceae</taxon>
        <taxon>Syntrophomonas</taxon>
    </lineage>
</organism>